<proteinExistence type="predicted"/>
<organism evidence="2 3">
    <name type="scientific">Zophobihabitans entericus</name>
    <dbReference type="NCBI Taxonomy" id="1635327"/>
    <lineage>
        <taxon>Bacteria</taxon>
        <taxon>Pseudomonadati</taxon>
        <taxon>Pseudomonadota</taxon>
        <taxon>Gammaproteobacteria</taxon>
        <taxon>Orbales</taxon>
        <taxon>Orbaceae</taxon>
        <taxon>Zophobihabitans</taxon>
    </lineage>
</organism>
<gene>
    <name evidence="2" type="ORF">IPMB12_07275</name>
</gene>
<dbReference type="EMBL" id="CP050253">
    <property type="protein sequence ID" value="QIQ21499.1"/>
    <property type="molecule type" value="Genomic_DNA"/>
</dbReference>
<protein>
    <submittedName>
        <fullName evidence="2">Uncharacterized protein</fullName>
    </submittedName>
</protein>
<dbReference type="Proteomes" id="UP000501168">
    <property type="component" value="Chromosome"/>
</dbReference>
<dbReference type="AlphaFoldDB" id="A0A6G9ICF4"/>
<evidence type="ECO:0000313" key="2">
    <source>
        <dbReference type="EMBL" id="QIQ21499.1"/>
    </source>
</evidence>
<evidence type="ECO:0000256" key="1">
    <source>
        <dbReference type="SAM" id="Phobius"/>
    </source>
</evidence>
<dbReference type="KEGG" id="orb:IPMB12_07275"/>
<keyword evidence="1" id="KW-1133">Transmembrane helix</keyword>
<sequence>MKNSTFKVSGQTLYDAFINKKQLLKTSLFSRLFSIIVLSFISLLSINRTNAESLTLTSEVIQGNKPYLKLSDGTELTSLNQLSGFSMPNRDGTPGTEQIDVSMAGTVLIAPVGMKFSDITAIVSTTGASELLSSTTQLSVDDDDGDAGILDTILGTAKVEWKNNGVTVPLSAQNQIMPKCEGPYTLEITIDGEVSANTMYGYPRTNNYGTNPTITYTFTPAGGPEICYIGTGEMSQFYTGTSDNLKYTIGYNPALWEKTGNVHRGFSVKALNQAAVAYPTTGFDKAVLKLMGSGTDQNNYRCTKGAGASWVDLSGSASTALGENCQITYNSTAKPTTAATINMDYTVDGGLTWIPMNSYTIPVPMKWAIGKGLLQYGNTGSVSTSTAFPVLDACRTVGPNADNGTTTPSDMGMTEANKEFRQQYLYRRDELTNSPRTVAAEGSAPPLGQDYYSRDADGTFMGEWGRVANYAGSPWSGTIGYWASEAWSTVNQNVVSTDGKSDYSHPFKSYAAICRG</sequence>
<dbReference type="InParanoid" id="A0A6G9ICF4"/>
<keyword evidence="1" id="KW-0472">Membrane</keyword>
<keyword evidence="1" id="KW-0812">Transmembrane</keyword>
<accession>A0A6G9ICF4</accession>
<evidence type="ECO:0000313" key="3">
    <source>
        <dbReference type="Proteomes" id="UP000501168"/>
    </source>
</evidence>
<name>A0A6G9ICF4_9GAMM</name>
<reference evidence="2 3" key="1">
    <citation type="submission" date="2020-03" db="EMBL/GenBank/DDBJ databases">
        <title>Complete genome sequence of Orbus sp. IPMB12 (BCRC 80908).</title>
        <authorList>
            <person name="Lo W.-S."/>
            <person name="Chang T.-H."/>
            <person name="Kuo C.-H."/>
        </authorList>
    </citation>
    <scope>NUCLEOTIDE SEQUENCE [LARGE SCALE GENOMIC DNA]</scope>
    <source>
        <strain evidence="2 3">IPMB12</strain>
    </source>
</reference>
<dbReference type="RefSeq" id="WP_166916373.1">
    <property type="nucleotide sequence ID" value="NZ_CP050253.1"/>
</dbReference>
<keyword evidence="3" id="KW-1185">Reference proteome</keyword>
<feature type="transmembrane region" description="Helical" evidence="1">
    <location>
        <begin position="28"/>
        <end position="46"/>
    </location>
</feature>